<name>A0ABS0STZ7_9CAUL</name>
<gene>
    <name evidence="1" type="ORF">I4Q42_01945</name>
</gene>
<reference evidence="1 2" key="1">
    <citation type="submission" date="2020-11" db="EMBL/GenBank/DDBJ databases">
        <title>genome sequence of strain KACC 18849.</title>
        <authorList>
            <person name="Gao J."/>
            <person name="Zhang X."/>
        </authorList>
    </citation>
    <scope>NUCLEOTIDE SEQUENCE [LARGE SCALE GENOMIC DNA]</scope>
    <source>
        <strain evidence="1 2">KACC 18849</strain>
    </source>
</reference>
<dbReference type="RefSeq" id="WP_198574378.1">
    <property type="nucleotide sequence ID" value="NZ_JADWOX010000001.1"/>
</dbReference>
<accession>A0ABS0STZ7</accession>
<sequence length="48" mass="5085">MPLPKPPPKTKWAAAMQAGQAQRDAKAAKAREAAKAATEIIVHLNPLP</sequence>
<dbReference type="Proteomes" id="UP000639859">
    <property type="component" value="Unassembled WGS sequence"/>
</dbReference>
<proteinExistence type="predicted"/>
<evidence type="ECO:0000313" key="2">
    <source>
        <dbReference type="Proteomes" id="UP000639859"/>
    </source>
</evidence>
<keyword evidence="2" id="KW-1185">Reference proteome</keyword>
<organism evidence="1 2">
    <name type="scientific">Caulobacter hibisci</name>
    <dbReference type="NCBI Taxonomy" id="2035993"/>
    <lineage>
        <taxon>Bacteria</taxon>
        <taxon>Pseudomonadati</taxon>
        <taxon>Pseudomonadota</taxon>
        <taxon>Alphaproteobacteria</taxon>
        <taxon>Caulobacterales</taxon>
        <taxon>Caulobacteraceae</taxon>
        <taxon>Caulobacter</taxon>
    </lineage>
</organism>
<comment type="caution">
    <text evidence="1">The sequence shown here is derived from an EMBL/GenBank/DDBJ whole genome shotgun (WGS) entry which is preliminary data.</text>
</comment>
<protein>
    <submittedName>
        <fullName evidence="1">Uncharacterized protein</fullName>
    </submittedName>
</protein>
<dbReference type="EMBL" id="JADWOX010000001">
    <property type="protein sequence ID" value="MBI1682425.1"/>
    <property type="molecule type" value="Genomic_DNA"/>
</dbReference>
<evidence type="ECO:0000313" key="1">
    <source>
        <dbReference type="EMBL" id="MBI1682425.1"/>
    </source>
</evidence>